<feature type="compositionally biased region" description="Low complexity" evidence="6">
    <location>
        <begin position="548"/>
        <end position="563"/>
    </location>
</feature>
<dbReference type="PROSITE" id="PS51666">
    <property type="entry name" value="QLQ"/>
    <property type="match status" value="1"/>
</dbReference>
<feature type="short sequence motif" description="Bipartite nuclear localization signal" evidence="4">
    <location>
        <begin position="204"/>
        <end position="214"/>
    </location>
</feature>
<dbReference type="GO" id="GO:0006355">
    <property type="term" value="P:regulation of DNA-templated transcription"/>
    <property type="evidence" value="ECO:0007669"/>
    <property type="project" value="InterPro"/>
</dbReference>
<dbReference type="GO" id="GO:0005524">
    <property type="term" value="F:ATP binding"/>
    <property type="evidence" value="ECO:0007669"/>
    <property type="project" value="UniProtKB-UniRule"/>
</dbReference>
<feature type="domain" description="WRC" evidence="8">
    <location>
        <begin position="199"/>
        <end position="243"/>
    </location>
</feature>
<dbReference type="eggNOG" id="ENOG502QVS1">
    <property type="taxonomic scope" value="Eukaryota"/>
</dbReference>
<feature type="short sequence motif" description="Bipartite nuclear localization signal" evidence="4">
    <location>
        <begin position="232"/>
        <end position="239"/>
    </location>
</feature>
<keyword evidence="5" id="KW-0805">Transcription regulation</keyword>
<keyword evidence="10" id="KW-1185">Reference proteome</keyword>
<dbReference type="InParanoid" id="A0A061G2T9"/>
<dbReference type="EMBL" id="CM001881">
    <property type="protein sequence ID" value="EOY23683.1"/>
    <property type="molecule type" value="Genomic_DNA"/>
</dbReference>
<dbReference type="Proteomes" id="UP000026915">
    <property type="component" value="Chromosome 3"/>
</dbReference>
<gene>
    <name evidence="9" type="ORF">TCM_015497</name>
</gene>
<dbReference type="PANTHER" id="PTHR31602:SF101">
    <property type="entry name" value="GROWTH-REGULATING FACTOR 7"/>
    <property type="match status" value="1"/>
</dbReference>
<evidence type="ECO:0000256" key="2">
    <source>
        <dbReference type="ARBA" id="ARBA00008122"/>
    </source>
</evidence>
<keyword evidence="3 4" id="KW-0539">Nucleus</keyword>
<reference evidence="9 10" key="1">
    <citation type="journal article" date="2013" name="Genome Biol.">
        <title>The genome sequence of the most widely cultivated cacao type and its use to identify candidate genes regulating pod color.</title>
        <authorList>
            <person name="Motamayor J.C."/>
            <person name="Mockaitis K."/>
            <person name="Schmutz J."/>
            <person name="Haiminen N."/>
            <person name="Iii D.L."/>
            <person name="Cornejo O."/>
            <person name="Findley S.D."/>
            <person name="Zheng P."/>
            <person name="Utro F."/>
            <person name="Royaert S."/>
            <person name="Saski C."/>
            <person name="Jenkins J."/>
            <person name="Podicheti R."/>
            <person name="Zhao M."/>
            <person name="Scheffler B.E."/>
            <person name="Stack J.C."/>
            <person name="Feltus F.A."/>
            <person name="Mustiga G.M."/>
            <person name="Amores F."/>
            <person name="Phillips W."/>
            <person name="Marelli J.P."/>
            <person name="May G.D."/>
            <person name="Shapiro H."/>
            <person name="Ma J."/>
            <person name="Bustamante C.D."/>
            <person name="Schnell R.J."/>
            <person name="Main D."/>
            <person name="Gilbert D."/>
            <person name="Parida L."/>
            <person name="Kuhn D.N."/>
        </authorList>
    </citation>
    <scope>NUCLEOTIDE SEQUENCE [LARGE SCALE GENOMIC DNA]</scope>
    <source>
        <strain evidence="10">cv. Matina 1-6</strain>
    </source>
</reference>
<dbReference type="PROSITE" id="PS51667">
    <property type="entry name" value="WRC"/>
    <property type="match status" value="1"/>
</dbReference>
<dbReference type="STRING" id="3641.A0A061G2T9"/>
<dbReference type="Gramene" id="EOY23683">
    <property type="protein sequence ID" value="EOY23683"/>
    <property type="gene ID" value="TCM_015497"/>
</dbReference>
<evidence type="ECO:0000256" key="6">
    <source>
        <dbReference type="SAM" id="MobiDB-lite"/>
    </source>
</evidence>
<comment type="function">
    <text evidence="5">Transcription activator.</text>
</comment>
<evidence type="ECO:0000259" key="8">
    <source>
        <dbReference type="PROSITE" id="PS51667"/>
    </source>
</evidence>
<evidence type="ECO:0000256" key="1">
    <source>
        <dbReference type="ARBA" id="ARBA00004123"/>
    </source>
</evidence>
<keyword evidence="5" id="KW-0010">Activator</keyword>
<sequence>MNMAGYSVSDKATNESSSIEAVDLGVKLQSSKLLLPGKMMMVHHDNHHRPFPPYAICYGDVDADGPTGNNNKPKTSNIYDVFQSSDSGAAAVAVAAIASGGAVGVRTLQRFDIAPTTPFAAHTAFKSPGGMAASLEFPFTNAQWKELERQAMIFKYMKASVPVPPDLLIPITGSASVPAASNSALGGGALNLRFSSRGDLEPGRCRRTDGKKWRCSRDVAPDQKYCERHMHRGRPRSRKPVELPNKKTRYTHTQALPSTASTILTKNASPSQFLGTLAQPFRQNQTTFFLDKPSEKAATFWPVASVSSYKEPRNSDWIVSEELIPLASSDQRWHYLMQTVPTSARSFSNADNSSVLNQNYNKEPLNLNSYANFNATEDQQSNRCPLFLNSEIVPLEKSPEIAARGFIDAWSTGVSENRNANSGTETSVSFNGKFSLSSLSLSMGVTDIRDDEMAPIHMGLGVTESDQNHEYASKSHLSSWLGPASWAASTPGGPLAEVLRPSKIASAVATTEGSSNSSSPVTGNGNSCSPPVTAVSSPSGVLQRTLASFSDSSGSSSPTLASSGAKPEIGSMWLKGN</sequence>
<dbReference type="GO" id="GO:0099402">
    <property type="term" value="P:plant organ development"/>
    <property type="evidence" value="ECO:0007669"/>
    <property type="project" value="UniProtKB-ARBA"/>
</dbReference>
<evidence type="ECO:0000313" key="9">
    <source>
        <dbReference type="EMBL" id="EOY23683.1"/>
    </source>
</evidence>
<dbReference type="GO" id="GO:0005634">
    <property type="term" value="C:nucleus"/>
    <property type="evidence" value="ECO:0007669"/>
    <property type="project" value="UniProtKB-SubCell"/>
</dbReference>
<evidence type="ECO:0000259" key="7">
    <source>
        <dbReference type="PROSITE" id="PS51666"/>
    </source>
</evidence>
<name>A0A061G2T9_THECC</name>
<comment type="domain">
    <text evidence="5">The QLQ domain and WRC domain may be involved in protein-protein interaction and DNA-binding, respectively.</text>
</comment>
<dbReference type="Pfam" id="PF08879">
    <property type="entry name" value="WRC"/>
    <property type="match status" value="1"/>
</dbReference>
<comment type="similarity">
    <text evidence="2 5">Belongs to the GRF family.</text>
</comment>
<proteinExistence type="inferred from homology"/>
<dbReference type="InterPro" id="IPR014978">
    <property type="entry name" value="Gln-Leu-Gln_QLQ"/>
</dbReference>
<dbReference type="PANTHER" id="PTHR31602">
    <property type="entry name" value="GROWTH-REGULATING FACTOR 5"/>
    <property type="match status" value="1"/>
</dbReference>
<feature type="compositionally biased region" description="Polar residues" evidence="6">
    <location>
        <begin position="509"/>
        <end position="547"/>
    </location>
</feature>
<accession>A0A061G2T9</accession>
<comment type="subcellular location">
    <subcellularLocation>
        <location evidence="1 4 5">Nucleus</location>
    </subcellularLocation>
</comment>
<dbReference type="AlphaFoldDB" id="A0A061G2T9"/>
<dbReference type="GO" id="GO:0006351">
    <property type="term" value="P:DNA-templated transcription"/>
    <property type="evidence" value="ECO:0007669"/>
    <property type="project" value="UniProtKB-UniRule"/>
</dbReference>
<organism evidence="9 10">
    <name type="scientific">Theobroma cacao</name>
    <name type="common">Cacao</name>
    <name type="synonym">Cocoa</name>
    <dbReference type="NCBI Taxonomy" id="3641"/>
    <lineage>
        <taxon>Eukaryota</taxon>
        <taxon>Viridiplantae</taxon>
        <taxon>Streptophyta</taxon>
        <taxon>Embryophyta</taxon>
        <taxon>Tracheophyta</taxon>
        <taxon>Spermatophyta</taxon>
        <taxon>Magnoliopsida</taxon>
        <taxon>eudicotyledons</taxon>
        <taxon>Gunneridae</taxon>
        <taxon>Pentapetalae</taxon>
        <taxon>rosids</taxon>
        <taxon>malvids</taxon>
        <taxon>Malvales</taxon>
        <taxon>Malvaceae</taxon>
        <taxon>Byttnerioideae</taxon>
        <taxon>Theobroma</taxon>
    </lineage>
</organism>
<evidence type="ECO:0000256" key="3">
    <source>
        <dbReference type="ARBA" id="ARBA00023242"/>
    </source>
</evidence>
<feature type="region of interest" description="Disordered" evidence="6">
    <location>
        <begin position="509"/>
        <end position="577"/>
    </location>
</feature>
<feature type="domain" description="QLQ" evidence="7">
    <location>
        <begin position="138"/>
        <end position="173"/>
    </location>
</feature>
<dbReference type="OMA" id="QAMIFKY"/>
<dbReference type="InterPro" id="IPR031137">
    <property type="entry name" value="GRF"/>
</dbReference>
<dbReference type="HOGENOM" id="CLU_034155_0_0_1"/>
<keyword evidence="5" id="KW-0804">Transcription</keyword>
<evidence type="ECO:0000256" key="4">
    <source>
        <dbReference type="PROSITE-ProRule" id="PRU01002"/>
    </source>
</evidence>
<evidence type="ECO:0000313" key="10">
    <source>
        <dbReference type="Proteomes" id="UP000026915"/>
    </source>
</evidence>
<dbReference type="InterPro" id="IPR014977">
    <property type="entry name" value="WRC_dom"/>
</dbReference>
<protein>
    <recommendedName>
        <fullName evidence="5">Growth-regulating factor</fullName>
    </recommendedName>
</protein>
<dbReference type="Pfam" id="PF08880">
    <property type="entry name" value="QLQ"/>
    <property type="match status" value="1"/>
</dbReference>
<evidence type="ECO:0000256" key="5">
    <source>
        <dbReference type="RuleBase" id="RU367127"/>
    </source>
</evidence>
<dbReference type="SMART" id="SM00951">
    <property type="entry name" value="QLQ"/>
    <property type="match status" value="1"/>
</dbReference>